<name>A0A8X6HQ74_TRICU</name>
<accession>A0A8X6HQ74</accession>
<keyword evidence="3" id="KW-1185">Reference proteome</keyword>
<evidence type="ECO:0000313" key="2">
    <source>
        <dbReference type="EMBL" id="GFR26495.1"/>
    </source>
</evidence>
<feature type="compositionally biased region" description="Polar residues" evidence="1">
    <location>
        <begin position="8"/>
        <end position="24"/>
    </location>
</feature>
<protein>
    <submittedName>
        <fullName evidence="2">Uncharacterized protein</fullName>
    </submittedName>
</protein>
<dbReference type="AlphaFoldDB" id="A0A8X6HQ74"/>
<comment type="caution">
    <text evidence="2">The sequence shown here is derived from an EMBL/GenBank/DDBJ whole genome shotgun (WGS) entry which is preliminary data.</text>
</comment>
<gene>
    <name evidence="2" type="ORF">TNCT_696141</name>
</gene>
<evidence type="ECO:0000256" key="1">
    <source>
        <dbReference type="SAM" id="MobiDB-lite"/>
    </source>
</evidence>
<evidence type="ECO:0000313" key="3">
    <source>
        <dbReference type="Proteomes" id="UP000887116"/>
    </source>
</evidence>
<sequence length="113" mass="13029">MNFYLSDETGQTLCNSPNLPRSTQPPNDILECTEPSSNNFAISKPRSLQPINLNQNFSKYSFLIPDFIVPSESPPSNFNSNFEAQFNSYNQQKNNRKPLKYIKCKFKCIKKKL</sequence>
<dbReference type="Proteomes" id="UP000887116">
    <property type="component" value="Unassembled WGS sequence"/>
</dbReference>
<proteinExistence type="predicted"/>
<reference evidence="2" key="1">
    <citation type="submission" date="2020-07" db="EMBL/GenBank/DDBJ databases">
        <title>Multicomponent nature underlies the extraordinary mechanical properties of spider dragline silk.</title>
        <authorList>
            <person name="Kono N."/>
            <person name="Nakamura H."/>
            <person name="Mori M."/>
            <person name="Yoshida Y."/>
            <person name="Ohtoshi R."/>
            <person name="Malay A.D."/>
            <person name="Moran D.A.P."/>
            <person name="Tomita M."/>
            <person name="Numata K."/>
            <person name="Arakawa K."/>
        </authorList>
    </citation>
    <scope>NUCLEOTIDE SEQUENCE</scope>
</reference>
<feature type="region of interest" description="Disordered" evidence="1">
    <location>
        <begin position="1"/>
        <end position="24"/>
    </location>
</feature>
<dbReference type="EMBL" id="BMAO01038699">
    <property type="protein sequence ID" value="GFR26495.1"/>
    <property type="molecule type" value="Genomic_DNA"/>
</dbReference>
<organism evidence="2 3">
    <name type="scientific">Trichonephila clavata</name>
    <name type="common">Joro spider</name>
    <name type="synonym">Nephila clavata</name>
    <dbReference type="NCBI Taxonomy" id="2740835"/>
    <lineage>
        <taxon>Eukaryota</taxon>
        <taxon>Metazoa</taxon>
        <taxon>Ecdysozoa</taxon>
        <taxon>Arthropoda</taxon>
        <taxon>Chelicerata</taxon>
        <taxon>Arachnida</taxon>
        <taxon>Araneae</taxon>
        <taxon>Araneomorphae</taxon>
        <taxon>Entelegynae</taxon>
        <taxon>Araneoidea</taxon>
        <taxon>Nephilidae</taxon>
        <taxon>Trichonephila</taxon>
    </lineage>
</organism>